<dbReference type="Proteomes" id="UP000237105">
    <property type="component" value="Unassembled WGS sequence"/>
</dbReference>
<organism evidence="1 2">
    <name type="scientific">Parasponia andersonii</name>
    <name type="common">Sponia andersonii</name>
    <dbReference type="NCBI Taxonomy" id="3476"/>
    <lineage>
        <taxon>Eukaryota</taxon>
        <taxon>Viridiplantae</taxon>
        <taxon>Streptophyta</taxon>
        <taxon>Embryophyta</taxon>
        <taxon>Tracheophyta</taxon>
        <taxon>Spermatophyta</taxon>
        <taxon>Magnoliopsida</taxon>
        <taxon>eudicotyledons</taxon>
        <taxon>Gunneridae</taxon>
        <taxon>Pentapetalae</taxon>
        <taxon>rosids</taxon>
        <taxon>fabids</taxon>
        <taxon>Rosales</taxon>
        <taxon>Cannabaceae</taxon>
        <taxon>Parasponia</taxon>
    </lineage>
</organism>
<evidence type="ECO:0000313" key="2">
    <source>
        <dbReference type="Proteomes" id="UP000237105"/>
    </source>
</evidence>
<sequence>MFMSFGMNICVIVVVDRGRHGCWLLNLSSLNLIWNEISL</sequence>
<name>A0A2P5DBY8_PARAD</name>
<accession>A0A2P5DBY8</accession>
<proteinExistence type="predicted"/>
<dbReference type="EMBL" id="JXTB01000048">
    <property type="protein sequence ID" value="PON70814.1"/>
    <property type="molecule type" value="Genomic_DNA"/>
</dbReference>
<dbReference type="AlphaFoldDB" id="A0A2P5DBY8"/>
<gene>
    <name evidence="1" type="ORF">PanWU01x14_078400</name>
</gene>
<protein>
    <submittedName>
        <fullName evidence="1">Uncharacterized protein</fullName>
    </submittedName>
</protein>
<reference evidence="2" key="1">
    <citation type="submission" date="2016-06" db="EMBL/GenBank/DDBJ databases">
        <title>Parallel loss of symbiosis genes in relatives of nitrogen-fixing non-legume Parasponia.</title>
        <authorList>
            <person name="Van Velzen R."/>
            <person name="Holmer R."/>
            <person name="Bu F."/>
            <person name="Rutten L."/>
            <person name="Van Zeijl A."/>
            <person name="Liu W."/>
            <person name="Santuari L."/>
            <person name="Cao Q."/>
            <person name="Sharma T."/>
            <person name="Shen D."/>
            <person name="Roswanjaya Y."/>
            <person name="Wardhani T."/>
            <person name="Kalhor M.S."/>
            <person name="Jansen J."/>
            <person name="Van den Hoogen J."/>
            <person name="Gungor B."/>
            <person name="Hartog M."/>
            <person name="Hontelez J."/>
            <person name="Verver J."/>
            <person name="Yang W.-C."/>
            <person name="Schijlen E."/>
            <person name="Repin R."/>
            <person name="Schilthuizen M."/>
            <person name="Schranz E."/>
            <person name="Heidstra R."/>
            <person name="Miyata K."/>
            <person name="Fedorova E."/>
            <person name="Kohlen W."/>
            <person name="Bisseling T."/>
            <person name="Smit S."/>
            <person name="Geurts R."/>
        </authorList>
    </citation>
    <scope>NUCLEOTIDE SEQUENCE [LARGE SCALE GENOMIC DNA]</scope>
    <source>
        <strain evidence="2">cv. WU1-14</strain>
    </source>
</reference>
<comment type="caution">
    <text evidence="1">The sequence shown here is derived from an EMBL/GenBank/DDBJ whole genome shotgun (WGS) entry which is preliminary data.</text>
</comment>
<keyword evidence="2" id="KW-1185">Reference proteome</keyword>
<evidence type="ECO:0000313" key="1">
    <source>
        <dbReference type="EMBL" id="PON70814.1"/>
    </source>
</evidence>